<dbReference type="GeneID" id="99687195"/>
<evidence type="ECO:0000313" key="2">
    <source>
        <dbReference type="EMBL" id="TCP05596.1"/>
    </source>
</evidence>
<feature type="domain" description="Glycosyltransferase 2-like" evidence="1">
    <location>
        <begin position="7"/>
        <end position="172"/>
    </location>
</feature>
<keyword evidence="2" id="KW-0808">Transferase</keyword>
<organism evidence="2 3">
    <name type="scientific">Rubrivivax gelatinosus</name>
    <name type="common">Rhodocyclus gelatinosus</name>
    <name type="synonym">Rhodopseudomonas gelatinosa</name>
    <dbReference type="NCBI Taxonomy" id="28068"/>
    <lineage>
        <taxon>Bacteria</taxon>
        <taxon>Pseudomonadati</taxon>
        <taxon>Pseudomonadota</taxon>
        <taxon>Betaproteobacteria</taxon>
        <taxon>Burkholderiales</taxon>
        <taxon>Sphaerotilaceae</taxon>
        <taxon>Rubrivivax</taxon>
    </lineage>
</organism>
<dbReference type="PANTHER" id="PTHR43685:SF3">
    <property type="entry name" value="SLR2126 PROTEIN"/>
    <property type="match status" value="1"/>
</dbReference>
<proteinExistence type="predicted"/>
<dbReference type="OrthoDB" id="9781367at2"/>
<dbReference type="EMBL" id="SLXD01000001">
    <property type="protein sequence ID" value="TCP05596.1"/>
    <property type="molecule type" value="Genomic_DNA"/>
</dbReference>
<evidence type="ECO:0000313" key="3">
    <source>
        <dbReference type="Proteomes" id="UP000295106"/>
    </source>
</evidence>
<dbReference type="InterPro" id="IPR029044">
    <property type="entry name" value="Nucleotide-diphossugar_trans"/>
</dbReference>
<reference evidence="2 3" key="1">
    <citation type="submission" date="2019-03" db="EMBL/GenBank/DDBJ databases">
        <title>Genomic Encyclopedia of Type Strains, Phase IV (KMG-IV): sequencing the most valuable type-strain genomes for metagenomic binning, comparative biology and taxonomic classification.</title>
        <authorList>
            <person name="Goeker M."/>
        </authorList>
    </citation>
    <scope>NUCLEOTIDE SEQUENCE [LARGE SCALE GENOMIC DNA]</scope>
    <source>
        <strain evidence="2 3">DSM 1709</strain>
    </source>
</reference>
<dbReference type="SUPFAM" id="SSF53448">
    <property type="entry name" value="Nucleotide-diphospho-sugar transferases"/>
    <property type="match status" value="1"/>
</dbReference>
<dbReference type="RefSeq" id="WP_132644586.1">
    <property type="nucleotide sequence ID" value="NZ_CP181386.1"/>
</dbReference>
<dbReference type="InterPro" id="IPR050834">
    <property type="entry name" value="Glycosyltransf_2"/>
</dbReference>
<dbReference type="AlphaFoldDB" id="A0A4R2MQY1"/>
<accession>A0A4R2MQY1</accession>
<dbReference type="GO" id="GO:0016740">
    <property type="term" value="F:transferase activity"/>
    <property type="evidence" value="ECO:0007669"/>
    <property type="project" value="UniProtKB-KW"/>
</dbReference>
<gene>
    <name evidence="2" type="ORF">EV684_101468</name>
</gene>
<dbReference type="PANTHER" id="PTHR43685">
    <property type="entry name" value="GLYCOSYLTRANSFERASE"/>
    <property type="match status" value="1"/>
</dbReference>
<comment type="caution">
    <text evidence="2">The sequence shown here is derived from an EMBL/GenBank/DDBJ whole genome shotgun (WGS) entry which is preliminary data.</text>
</comment>
<dbReference type="Pfam" id="PF00535">
    <property type="entry name" value="Glycos_transf_2"/>
    <property type="match status" value="1"/>
</dbReference>
<evidence type="ECO:0000259" key="1">
    <source>
        <dbReference type="Pfam" id="PF00535"/>
    </source>
</evidence>
<dbReference type="InterPro" id="IPR001173">
    <property type="entry name" value="Glyco_trans_2-like"/>
</dbReference>
<name>A0A4R2MQY1_RUBGE</name>
<dbReference type="CDD" id="cd00761">
    <property type="entry name" value="Glyco_tranf_GTA_type"/>
    <property type="match status" value="1"/>
</dbReference>
<dbReference type="Proteomes" id="UP000295106">
    <property type="component" value="Unassembled WGS sequence"/>
</dbReference>
<dbReference type="Gene3D" id="3.90.550.10">
    <property type="entry name" value="Spore Coat Polysaccharide Biosynthesis Protein SpsA, Chain A"/>
    <property type="match status" value="1"/>
</dbReference>
<protein>
    <submittedName>
        <fullName evidence="2">Glycosyltransferase involved in cell wall biosynthesis</fullName>
    </submittedName>
</protein>
<sequence>MLTFAFCTYNRANRLENLIAAMRDQECPQQFEILAINNNSRDETSKILAAAASQPGPRLRWVNETTQGIVAARNRALTEAIDSDILAFIDDDELPEPGLLKAAHHAITMEGAQCVGGRVSVDFGENKRPSWLGDNLLGFLAEVNYGDTAFWIQGEDTPVWTANVAYDMSIFRKNPQLRFDGRFDRKGEGIGGGEDIQMFRAILRAGHRIRYRPEMRVRHGVEEWKLRRSYLLKLHYEEGRKTGKYILPTFKNTFLGIPPFLVRQAAIQGLRTLAKSPQGQAALLRQTMTLTHSLGLIAGYMDRATPPQPTKRDRT</sequence>